<comment type="caution">
    <text evidence="3">The sequence shown here is derived from an EMBL/GenBank/DDBJ whole genome shotgun (WGS) entry which is preliminary data.</text>
</comment>
<sequence>MGQPLSSSLLLCSYAFFQTSVLCWPVCCLVSHVSPSHRRDRISAIHKHCCVWIFSSRHRHISTIRLWAHGVKLKPRGLNRA</sequence>
<dbReference type="Proteomes" id="UP000824890">
    <property type="component" value="Unassembled WGS sequence"/>
</dbReference>
<evidence type="ECO:0000256" key="1">
    <source>
        <dbReference type="SAM" id="SignalP"/>
    </source>
</evidence>
<dbReference type="EMBL" id="JAGKQM010001862">
    <property type="protein sequence ID" value="KAH0851062.1"/>
    <property type="molecule type" value="Genomic_DNA"/>
</dbReference>
<evidence type="ECO:0000313" key="2">
    <source>
        <dbReference type="EMBL" id="KAH0851062.1"/>
    </source>
</evidence>
<evidence type="ECO:0000313" key="3">
    <source>
        <dbReference type="EMBL" id="KAH0928961.1"/>
    </source>
</evidence>
<dbReference type="EMBL" id="JAGKQM010000004">
    <property type="protein sequence ID" value="KAH0928961.1"/>
    <property type="molecule type" value="Genomic_DNA"/>
</dbReference>
<name>A0ABQ8DHZ8_BRANA</name>
<keyword evidence="4" id="KW-1185">Reference proteome</keyword>
<protein>
    <recommendedName>
        <fullName evidence="5">Secreted protein</fullName>
    </recommendedName>
</protein>
<keyword evidence="1" id="KW-0732">Signal</keyword>
<gene>
    <name evidence="3" type="ORF">HID58_014688</name>
    <name evidence="2" type="ORF">HID58_095008</name>
</gene>
<evidence type="ECO:0008006" key="5">
    <source>
        <dbReference type="Google" id="ProtNLM"/>
    </source>
</evidence>
<proteinExistence type="predicted"/>
<feature type="signal peptide" evidence="1">
    <location>
        <begin position="1"/>
        <end position="23"/>
    </location>
</feature>
<accession>A0ABQ8DHZ8</accession>
<evidence type="ECO:0000313" key="4">
    <source>
        <dbReference type="Proteomes" id="UP000824890"/>
    </source>
</evidence>
<reference evidence="3 4" key="1">
    <citation type="submission" date="2021-05" db="EMBL/GenBank/DDBJ databases">
        <title>Genome Assembly of Synthetic Allotetraploid Brassica napus Reveals Homoeologous Exchanges between Subgenomes.</title>
        <authorList>
            <person name="Davis J.T."/>
        </authorList>
    </citation>
    <scope>NUCLEOTIDE SEQUENCE [LARGE SCALE GENOMIC DNA]</scope>
    <source>
        <strain evidence="4">cv. Da-Ae</strain>
        <tissue evidence="3">Seedling</tissue>
    </source>
</reference>
<feature type="chain" id="PRO_5045030910" description="Secreted protein" evidence="1">
    <location>
        <begin position="24"/>
        <end position="81"/>
    </location>
</feature>
<organism evidence="3 4">
    <name type="scientific">Brassica napus</name>
    <name type="common">Rape</name>
    <dbReference type="NCBI Taxonomy" id="3708"/>
    <lineage>
        <taxon>Eukaryota</taxon>
        <taxon>Viridiplantae</taxon>
        <taxon>Streptophyta</taxon>
        <taxon>Embryophyta</taxon>
        <taxon>Tracheophyta</taxon>
        <taxon>Spermatophyta</taxon>
        <taxon>Magnoliopsida</taxon>
        <taxon>eudicotyledons</taxon>
        <taxon>Gunneridae</taxon>
        <taxon>Pentapetalae</taxon>
        <taxon>rosids</taxon>
        <taxon>malvids</taxon>
        <taxon>Brassicales</taxon>
        <taxon>Brassicaceae</taxon>
        <taxon>Brassiceae</taxon>
        <taxon>Brassica</taxon>
    </lineage>
</organism>